<dbReference type="Proteomes" id="UP001153076">
    <property type="component" value="Unassembled WGS sequence"/>
</dbReference>
<dbReference type="OrthoDB" id="1751331at2759"/>
<sequence>MIHLYLVYDAWGTKTYEDIGTKYKCSKSSCTARTSTSVASITVKVYMTRCRFLAVQMVFILVVNMNGAPITFPRVYSGSAKYRQKDNHHHQSCLMVQCLAYVDQEHYILSDICKTPVDAMQNVARKTLNYLQASYQFTMYNVNYEAMQTAWAECCRRCKKCELLHSKIATQEKGKAIVKYSG</sequence>
<keyword evidence="2" id="KW-1185">Reference proteome</keyword>
<evidence type="ECO:0000313" key="1">
    <source>
        <dbReference type="EMBL" id="KAJ8439276.1"/>
    </source>
</evidence>
<gene>
    <name evidence="1" type="ORF">Cgig2_016824</name>
</gene>
<accession>A0A9Q1QF61</accession>
<dbReference type="EMBL" id="JAKOGI010000225">
    <property type="protein sequence ID" value="KAJ8439276.1"/>
    <property type="molecule type" value="Genomic_DNA"/>
</dbReference>
<protein>
    <submittedName>
        <fullName evidence="1">Uncharacterized protein</fullName>
    </submittedName>
</protein>
<reference evidence="1" key="1">
    <citation type="submission" date="2022-04" db="EMBL/GenBank/DDBJ databases">
        <title>Carnegiea gigantea Genome sequencing and assembly v2.</title>
        <authorList>
            <person name="Copetti D."/>
            <person name="Sanderson M.J."/>
            <person name="Burquez A."/>
            <person name="Wojciechowski M.F."/>
        </authorList>
    </citation>
    <scope>NUCLEOTIDE SEQUENCE</scope>
    <source>
        <strain evidence="1">SGP5-SGP5p</strain>
        <tissue evidence="1">Aerial part</tissue>
    </source>
</reference>
<dbReference type="AlphaFoldDB" id="A0A9Q1QF61"/>
<organism evidence="1 2">
    <name type="scientific">Carnegiea gigantea</name>
    <dbReference type="NCBI Taxonomy" id="171969"/>
    <lineage>
        <taxon>Eukaryota</taxon>
        <taxon>Viridiplantae</taxon>
        <taxon>Streptophyta</taxon>
        <taxon>Embryophyta</taxon>
        <taxon>Tracheophyta</taxon>
        <taxon>Spermatophyta</taxon>
        <taxon>Magnoliopsida</taxon>
        <taxon>eudicotyledons</taxon>
        <taxon>Gunneridae</taxon>
        <taxon>Pentapetalae</taxon>
        <taxon>Caryophyllales</taxon>
        <taxon>Cactineae</taxon>
        <taxon>Cactaceae</taxon>
        <taxon>Cactoideae</taxon>
        <taxon>Echinocereeae</taxon>
        <taxon>Carnegiea</taxon>
    </lineage>
</organism>
<name>A0A9Q1QF61_9CARY</name>
<evidence type="ECO:0000313" key="2">
    <source>
        <dbReference type="Proteomes" id="UP001153076"/>
    </source>
</evidence>
<comment type="caution">
    <text evidence="1">The sequence shown here is derived from an EMBL/GenBank/DDBJ whole genome shotgun (WGS) entry which is preliminary data.</text>
</comment>
<proteinExistence type="predicted"/>